<sequence>MRKLVRHWYEMEVYVAGFYVLLLAMGQWDLLQKILLLGLVFIHLHFFEEFGFPGGFAWGGIKVEMKQVNEDVRLWPLNQLSALWGNEWFAGIVYLLPLFFPQVHWLVLAAIIFAYLEFLMHVVIFNLGLHSWYNPGSLTAVLGLTLTSTWGLWQLRTQNLFNWVDLVIALVWIFGNYWIAFRSPLFNHFNNKKEFTFSRQDVLKADKYMQKFGTTADDFKHLNRD</sequence>
<feature type="transmembrane region" description="Helical" evidence="1">
    <location>
        <begin position="12"/>
        <end position="28"/>
    </location>
</feature>
<dbReference type="Proteomes" id="UP000449209">
    <property type="component" value="Unassembled WGS sequence"/>
</dbReference>
<dbReference type="EMBL" id="WEZQ01000017">
    <property type="protein sequence ID" value="MYV17697.1"/>
    <property type="molecule type" value="Genomic_DNA"/>
</dbReference>
<dbReference type="RefSeq" id="WP_161004063.1">
    <property type="nucleotide sequence ID" value="NZ_WEZQ01000017.1"/>
</dbReference>
<dbReference type="Pfam" id="PF13787">
    <property type="entry name" value="HXXEE"/>
    <property type="match status" value="1"/>
</dbReference>
<evidence type="ECO:0000256" key="1">
    <source>
        <dbReference type="SAM" id="Phobius"/>
    </source>
</evidence>
<dbReference type="OrthoDB" id="2326080at2"/>
<evidence type="ECO:0000313" key="3">
    <source>
        <dbReference type="Proteomes" id="UP000449209"/>
    </source>
</evidence>
<keyword evidence="1" id="KW-0812">Transmembrane</keyword>
<keyword evidence="1" id="KW-1133">Transmembrane helix</keyword>
<proteinExistence type="predicted"/>
<feature type="transmembrane region" description="Helical" evidence="1">
    <location>
        <begin position="160"/>
        <end position="179"/>
    </location>
</feature>
<keyword evidence="1" id="KW-0472">Membrane</keyword>
<feature type="transmembrane region" description="Helical" evidence="1">
    <location>
        <begin position="106"/>
        <end position="129"/>
    </location>
</feature>
<dbReference type="AlphaFoldDB" id="A0A6N9I4H0"/>
<name>A0A6N9I4H0_9LACO</name>
<accession>A0A6N9I4H0</accession>
<evidence type="ECO:0000313" key="2">
    <source>
        <dbReference type="EMBL" id="MYV17697.1"/>
    </source>
</evidence>
<feature type="transmembrane region" description="Helical" evidence="1">
    <location>
        <begin position="136"/>
        <end position="154"/>
    </location>
</feature>
<comment type="caution">
    <text evidence="2">The sequence shown here is derived from an EMBL/GenBank/DDBJ whole genome shotgun (WGS) entry which is preliminary data.</text>
</comment>
<organism evidence="2 3">
    <name type="scientific">Furfurilactobacillus milii</name>
    <dbReference type="NCBI Taxonomy" id="2888272"/>
    <lineage>
        <taxon>Bacteria</taxon>
        <taxon>Bacillati</taxon>
        <taxon>Bacillota</taxon>
        <taxon>Bacilli</taxon>
        <taxon>Lactobacillales</taxon>
        <taxon>Lactobacillaceae</taxon>
        <taxon>Furfurilactobacillus</taxon>
    </lineage>
</organism>
<dbReference type="InterPro" id="IPR025671">
    <property type="entry name" value="HXXEE"/>
</dbReference>
<gene>
    <name evidence="2" type="ORF">GB993_09300</name>
</gene>
<protein>
    <submittedName>
        <fullName evidence="2">HXXEE domain-containing protein</fullName>
    </submittedName>
</protein>
<reference evidence="2 3" key="1">
    <citation type="journal article" date="2019" name="Appl. Environ. Microbiol.">
        <title>Genetic determinants of hydroxycinnamic acid metabolism in heterofermentative lactobacilli.</title>
        <authorList>
            <person name="Gaur G."/>
            <person name="Oh J.H."/>
            <person name="Filannino P."/>
            <person name="Gobbetti M."/>
            <person name="van Pijkeren J.P."/>
            <person name="Ganzle M.G."/>
        </authorList>
    </citation>
    <scope>NUCLEOTIDE SEQUENCE [LARGE SCALE GENOMIC DNA]</scope>
    <source>
        <strain evidence="2 3">C5</strain>
    </source>
</reference>